<proteinExistence type="predicted"/>
<accession>A0A1W1HB78</accession>
<protein>
    <submittedName>
        <fullName evidence="1">Uncharacterized protein</fullName>
    </submittedName>
</protein>
<dbReference type="EMBL" id="FWEV01000106">
    <property type="protein sequence ID" value="SLM29761.1"/>
    <property type="molecule type" value="Genomic_DNA"/>
</dbReference>
<dbReference type="Proteomes" id="UP000191931">
    <property type="component" value="Unassembled WGS sequence"/>
</dbReference>
<keyword evidence="2" id="KW-1185">Reference proteome</keyword>
<evidence type="ECO:0000313" key="2">
    <source>
        <dbReference type="Proteomes" id="UP000191931"/>
    </source>
</evidence>
<dbReference type="STRING" id="1246637.MTBBW1_1940088"/>
<dbReference type="AlphaFoldDB" id="A0A1W1HB78"/>
<sequence length="45" mass="5302">MSATIEEMKVIFKTGFYRDFHIKPLNCYGCDSAKPKDENLYPFPR</sequence>
<gene>
    <name evidence="1" type="ORF">MTBBW1_1940088</name>
</gene>
<evidence type="ECO:0000313" key="1">
    <source>
        <dbReference type="EMBL" id="SLM29761.1"/>
    </source>
</evidence>
<reference evidence="1 2" key="1">
    <citation type="submission" date="2017-03" db="EMBL/GenBank/DDBJ databases">
        <authorList>
            <person name="Afonso C.L."/>
            <person name="Miller P.J."/>
            <person name="Scott M.A."/>
            <person name="Spackman E."/>
            <person name="Goraichik I."/>
            <person name="Dimitrov K.M."/>
            <person name="Suarez D.L."/>
            <person name="Swayne D.E."/>
        </authorList>
    </citation>
    <scope>NUCLEOTIDE SEQUENCE [LARGE SCALE GENOMIC DNA]</scope>
    <source>
        <strain evidence="1">PRJEB14757</strain>
    </source>
</reference>
<name>A0A1W1HB78_9BACT</name>
<organism evidence="1 2">
    <name type="scientific">Desulfamplus magnetovallimortis</name>
    <dbReference type="NCBI Taxonomy" id="1246637"/>
    <lineage>
        <taxon>Bacteria</taxon>
        <taxon>Pseudomonadati</taxon>
        <taxon>Thermodesulfobacteriota</taxon>
        <taxon>Desulfobacteria</taxon>
        <taxon>Desulfobacterales</taxon>
        <taxon>Desulfobacteraceae</taxon>
        <taxon>Desulfamplus</taxon>
    </lineage>
</organism>